<organism evidence="2 3">
    <name type="scientific">Cirrhinus molitorella</name>
    <name type="common">mud carp</name>
    <dbReference type="NCBI Taxonomy" id="172907"/>
    <lineage>
        <taxon>Eukaryota</taxon>
        <taxon>Metazoa</taxon>
        <taxon>Chordata</taxon>
        <taxon>Craniata</taxon>
        <taxon>Vertebrata</taxon>
        <taxon>Euteleostomi</taxon>
        <taxon>Actinopterygii</taxon>
        <taxon>Neopterygii</taxon>
        <taxon>Teleostei</taxon>
        <taxon>Ostariophysi</taxon>
        <taxon>Cypriniformes</taxon>
        <taxon>Cyprinidae</taxon>
        <taxon>Labeoninae</taxon>
        <taxon>Labeonini</taxon>
        <taxon>Cirrhinus</taxon>
    </lineage>
</organism>
<proteinExistence type="predicted"/>
<protein>
    <submittedName>
        <fullName evidence="2">Uncharacterized protein</fullName>
    </submittedName>
</protein>
<feature type="transmembrane region" description="Helical" evidence="1">
    <location>
        <begin position="53"/>
        <end position="74"/>
    </location>
</feature>
<gene>
    <name evidence="2" type="ORF">QQF64_030802</name>
</gene>
<dbReference type="EMBL" id="JAYMGO010000007">
    <property type="protein sequence ID" value="KAL1271786.1"/>
    <property type="molecule type" value="Genomic_DNA"/>
</dbReference>
<keyword evidence="1" id="KW-0472">Membrane</keyword>
<evidence type="ECO:0000313" key="2">
    <source>
        <dbReference type="EMBL" id="KAL1271786.1"/>
    </source>
</evidence>
<evidence type="ECO:0000313" key="3">
    <source>
        <dbReference type="Proteomes" id="UP001558613"/>
    </source>
</evidence>
<evidence type="ECO:0000256" key="1">
    <source>
        <dbReference type="SAM" id="Phobius"/>
    </source>
</evidence>
<sequence>MVFLNKIEFISGAHLMLKGNECKDFKKGCDEKEVVNGTILKNTDKNNQKVWDSALLCLISSNVVFVIIIIALLVDHCKRWRKRQKGSKNVASTSYEIGDSDVNYAAVSFASVPPARRLNNRHLSEYSEVNYKPRDHML</sequence>
<reference evidence="2 3" key="1">
    <citation type="submission" date="2023-09" db="EMBL/GenBank/DDBJ databases">
        <authorList>
            <person name="Wang M."/>
        </authorList>
    </citation>
    <scope>NUCLEOTIDE SEQUENCE [LARGE SCALE GENOMIC DNA]</scope>
    <source>
        <strain evidence="2">GT-2023</strain>
        <tissue evidence="2">Liver</tissue>
    </source>
</reference>
<name>A0ABR3N4L6_9TELE</name>
<keyword evidence="1" id="KW-1133">Transmembrane helix</keyword>
<keyword evidence="1" id="KW-0812">Transmembrane</keyword>
<comment type="caution">
    <text evidence="2">The sequence shown here is derived from an EMBL/GenBank/DDBJ whole genome shotgun (WGS) entry which is preliminary data.</text>
</comment>
<dbReference type="Proteomes" id="UP001558613">
    <property type="component" value="Unassembled WGS sequence"/>
</dbReference>
<accession>A0ABR3N4L6</accession>
<keyword evidence="3" id="KW-1185">Reference proteome</keyword>